<dbReference type="InterPro" id="IPR000315">
    <property type="entry name" value="Znf_B-box"/>
</dbReference>
<gene>
    <name evidence="3" type="ORF">MCOR_32069</name>
</gene>
<evidence type="ECO:0000313" key="3">
    <source>
        <dbReference type="EMBL" id="CAC5397646.1"/>
    </source>
</evidence>
<dbReference type="AlphaFoldDB" id="A0A6J8CQ96"/>
<reference evidence="3 4" key="1">
    <citation type="submission" date="2020-06" db="EMBL/GenBank/DDBJ databases">
        <authorList>
            <person name="Li R."/>
            <person name="Bekaert M."/>
        </authorList>
    </citation>
    <scope>NUCLEOTIDE SEQUENCE [LARGE SCALE GENOMIC DNA]</scope>
    <source>
        <strain evidence="4">wild</strain>
    </source>
</reference>
<keyword evidence="1" id="KW-0479">Metal-binding</keyword>
<proteinExistence type="predicted"/>
<dbReference type="Gene3D" id="3.30.160.60">
    <property type="entry name" value="Classic Zinc Finger"/>
    <property type="match status" value="1"/>
</dbReference>
<keyword evidence="1" id="KW-0863">Zinc-finger</keyword>
<evidence type="ECO:0000313" key="4">
    <source>
        <dbReference type="Proteomes" id="UP000507470"/>
    </source>
</evidence>
<dbReference type="OrthoDB" id="6089885at2759"/>
<dbReference type="PROSITE" id="PS50119">
    <property type="entry name" value="ZF_BBOX"/>
    <property type="match status" value="1"/>
</dbReference>
<evidence type="ECO:0000256" key="1">
    <source>
        <dbReference type="PROSITE-ProRule" id="PRU00024"/>
    </source>
</evidence>
<keyword evidence="1" id="KW-0862">Zinc</keyword>
<sequence length="368" mass="42466">MDVNDKKHLCSPCEFKSKTEIATKWCIECKEPLCVSCYENHNAHRSSRNHHVISVEGNQMLESLQIPLKEYCEVHDQEKDLYCSSHCEIICLTCTQTTHGKCEPAVRLSDVTKSAKTSTFVSMLESNITDVIDQLRDIIRNRENNKVEIEKQKTEILDAVNKYRKCINDKLDQVENIITEDLNEKCESSNLEIDNNVNFLNDHLNKFDEIRKKMDILKEYASDTQTFIGARALEKTLHYNESMLASFLELIQNINIDIEVNQGIFDTCADIKSFGDIRVNKLDTGHCHLQKNKGQYPVDHQLKLSKALEIKIPQESFFRSTILSCIILPNKQMIFVDSYVRNKRLIVLNEDGTHDRNINLTSNHLISQ</sequence>
<dbReference type="EMBL" id="CACVKT020005728">
    <property type="protein sequence ID" value="CAC5397646.1"/>
    <property type="molecule type" value="Genomic_DNA"/>
</dbReference>
<name>A0A6J8CQ96_MYTCO</name>
<keyword evidence="4" id="KW-1185">Reference proteome</keyword>
<feature type="domain" description="B box-type" evidence="2">
    <location>
        <begin position="5"/>
        <end position="55"/>
    </location>
</feature>
<dbReference type="GO" id="GO:0061630">
    <property type="term" value="F:ubiquitin protein ligase activity"/>
    <property type="evidence" value="ECO:0007669"/>
    <property type="project" value="TreeGrafter"/>
</dbReference>
<protein>
    <recommendedName>
        <fullName evidence="2">B box-type domain-containing protein</fullName>
    </recommendedName>
</protein>
<dbReference type="InterPro" id="IPR047153">
    <property type="entry name" value="TRIM45/56/19-like"/>
</dbReference>
<dbReference type="PANTHER" id="PTHR25462:SF296">
    <property type="entry name" value="MEIOTIC P26, ISOFORM F"/>
    <property type="match status" value="1"/>
</dbReference>
<evidence type="ECO:0000259" key="2">
    <source>
        <dbReference type="PROSITE" id="PS50119"/>
    </source>
</evidence>
<dbReference type="Proteomes" id="UP000507470">
    <property type="component" value="Unassembled WGS sequence"/>
</dbReference>
<organism evidence="3 4">
    <name type="scientific">Mytilus coruscus</name>
    <name type="common">Sea mussel</name>
    <dbReference type="NCBI Taxonomy" id="42192"/>
    <lineage>
        <taxon>Eukaryota</taxon>
        <taxon>Metazoa</taxon>
        <taxon>Spiralia</taxon>
        <taxon>Lophotrochozoa</taxon>
        <taxon>Mollusca</taxon>
        <taxon>Bivalvia</taxon>
        <taxon>Autobranchia</taxon>
        <taxon>Pteriomorphia</taxon>
        <taxon>Mytilida</taxon>
        <taxon>Mytiloidea</taxon>
        <taxon>Mytilidae</taxon>
        <taxon>Mytilinae</taxon>
        <taxon>Mytilus</taxon>
    </lineage>
</organism>
<accession>A0A6J8CQ96</accession>
<dbReference type="GO" id="GO:0008270">
    <property type="term" value="F:zinc ion binding"/>
    <property type="evidence" value="ECO:0007669"/>
    <property type="project" value="UniProtKB-KW"/>
</dbReference>
<dbReference type="PANTHER" id="PTHR25462">
    <property type="entry name" value="BONUS, ISOFORM C-RELATED"/>
    <property type="match status" value="1"/>
</dbReference>